<accession>A0ABD0U2G5</accession>
<keyword evidence="2" id="KW-1185">Reference proteome</keyword>
<protein>
    <submittedName>
        <fullName evidence="1">Uncharacterized protein</fullName>
    </submittedName>
</protein>
<gene>
    <name evidence="1" type="ORF">M5K25_024644</name>
</gene>
<dbReference type="AlphaFoldDB" id="A0ABD0U2G5"/>
<dbReference type="EMBL" id="JANQDX010000018">
    <property type="protein sequence ID" value="KAL0906173.1"/>
    <property type="molecule type" value="Genomic_DNA"/>
</dbReference>
<dbReference type="Proteomes" id="UP001552299">
    <property type="component" value="Unassembled WGS sequence"/>
</dbReference>
<evidence type="ECO:0000313" key="2">
    <source>
        <dbReference type="Proteomes" id="UP001552299"/>
    </source>
</evidence>
<proteinExistence type="predicted"/>
<evidence type="ECO:0000313" key="1">
    <source>
        <dbReference type="EMBL" id="KAL0906173.1"/>
    </source>
</evidence>
<name>A0ABD0U2G5_DENTH</name>
<comment type="caution">
    <text evidence="1">The sequence shown here is derived from an EMBL/GenBank/DDBJ whole genome shotgun (WGS) entry which is preliminary data.</text>
</comment>
<organism evidence="1 2">
    <name type="scientific">Dendrobium thyrsiflorum</name>
    <name type="common">Pinecone-like raceme dendrobium</name>
    <name type="synonym">Orchid</name>
    <dbReference type="NCBI Taxonomy" id="117978"/>
    <lineage>
        <taxon>Eukaryota</taxon>
        <taxon>Viridiplantae</taxon>
        <taxon>Streptophyta</taxon>
        <taxon>Embryophyta</taxon>
        <taxon>Tracheophyta</taxon>
        <taxon>Spermatophyta</taxon>
        <taxon>Magnoliopsida</taxon>
        <taxon>Liliopsida</taxon>
        <taxon>Asparagales</taxon>
        <taxon>Orchidaceae</taxon>
        <taxon>Epidendroideae</taxon>
        <taxon>Malaxideae</taxon>
        <taxon>Dendrobiinae</taxon>
        <taxon>Dendrobium</taxon>
    </lineage>
</organism>
<sequence length="86" mass="10240">MDDGSQAKLLYSALEAAQRDLWMSLQNKELPIWQQLLILCSEKHKSVSETVFFMKLIFKVVTLFKMELRAHFLPCYVYLYFFLDNL</sequence>
<reference evidence="1 2" key="1">
    <citation type="journal article" date="2024" name="Plant Biotechnol. J.">
        <title>Dendrobium thyrsiflorum genome and its molecular insights into genes involved in important horticultural traits.</title>
        <authorList>
            <person name="Chen B."/>
            <person name="Wang J.Y."/>
            <person name="Zheng P.J."/>
            <person name="Li K.L."/>
            <person name="Liang Y.M."/>
            <person name="Chen X.F."/>
            <person name="Zhang C."/>
            <person name="Zhao X."/>
            <person name="He X."/>
            <person name="Zhang G.Q."/>
            <person name="Liu Z.J."/>
            <person name="Xu Q."/>
        </authorList>
    </citation>
    <scope>NUCLEOTIDE SEQUENCE [LARGE SCALE GENOMIC DNA]</scope>
    <source>
        <strain evidence="1">GZMU011</strain>
    </source>
</reference>